<dbReference type="AlphaFoldDB" id="A0A7X8TQZ6"/>
<reference evidence="1 2" key="1">
    <citation type="submission" date="2020-04" db="EMBL/GenBank/DDBJ databases">
        <title>Vibrio sp. SM6, a novel species isolated from seawater.</title>
        <authorList>
            <person name="Wang X."/>
        </authorList>
    </citation>
    <scope>NUCLEOTIDE SEQUENCE [LARGE SCALE GENOMIC DNA]</scope>
    <source>
        <strain evidence="1 2">SM6</strain>
    </source>
</reference>
<comment type="caution">
    <text evidence="1">The sequence shown here is derived from an EMBL/GenBank/DDBJ whole genome shotgun (WGS) entry which is preliminary data.</text>
</comment>
<dbReference type="EMBL" id="JABAIK010000008">
    <property type="protein sequence ID" value="NLS13221.1"/>
    <property type="molecule type" value="Genomic_DNA"/>
</dbReference>
<dbReference type="RefSeq" id="WP_168836312.1">
    <property type="nucleotide sequence ID" value="NZ_JABAIK010000008.1"/>
</dbReference>
<keyword evidence="2" id="KW-1185">Reference proteome</keyword>
<gene>
    <name evidence="1" type="ORF">HGP28_09995</name>
</gene>
<proteinExistence type="predicted"/>
<evidence type="ECO:0000313" key="1">
    <source>
        <dbReference type="EMBL" id="NLS13221.1"/>
    </source>
</evidence>
<organism evidence="1 2">
    <name type="scientific">Vibrio agarilyticus</name>
    <dbReference type="NCBI Taxonomy" id="2726741"/>
    <lineage>
        <taxon>Bacteria</taxon>
        <taxon>Pseudomonadati</taxon>
        <taxon>Pseudomonadota</taxon>
        <taxon>Gammaproteobacteria</taxon>
        <taxon>Vibrionales</taxon>
        <taxon>Vibrionaceae</taxon>
        <taxon>Vibrio</taxon>
    </lineage>
</organism>
<sequence>MSSDNFAQLIAALSELDQLIEQELKKSTTNTEDIVGLVDSREEIVISLLNQLTIQPELKQQPEWQSVVQRTQTLLVQMQQETAVAGRALQQYRQGQRSIQHYKRFT</sequence>
<evidence type="ECO:0000313" key="2">
    <source>
        <dbReference type="Proteomes" id="UP000535589"/>
    </source>
</evidence>
<dbReference type="Proteomes" id="UP000535589">
    <property type="component" value="Unassembled WGS sequence"/>
</dbReference>
<keyword evidence="1" id="KW-0282">Flagellum</keyword>
<keyword evidence="1" id="KW-0966">Cell projection</keyword>
<accession>A0A7X8TQZ6</accession>
<name>A0A7X8TQZ6_9VIBR</name>
<keyword evidence="1" id="KW-0969">Cilium</keyword>
<protein>
    <submittedName>
        <fullName evidence="1">Flagellar protein FliT</fullName>
    </submittedName>
</protein>